<gene>
    <name evidence="3" type="ORF">ACEWY4_008250</name>
</gene>
<dbReference type="Proteomes" id="UP001591681">
    <property type="component" value="Unassembled WGS sequence"/>
</dbReference>
<reference evidence="3 4" key="1">
    <citation type="submission" date="2024-09" db="EMBL/GenBank/DDBJ databases">
        <title>A chromosome-level genome assembly of Gray's grenadier anchovy, Coilia grayii.</title>
        <authorList>
            <person name="Fu Z."/>
        </authorList>
    </citation>
    <scope>NUCLEOTIDE SEQUENCE [LARGE SCALE GENOMIC DNA]</scope>
    <source>
        <strain evidence="3">G4</strain>
        <tissue evidence="3">Muscle</tissue>
    </source>
</reference>
<evidence type="ECO:0000256" key="1">
    <source>
        <dbReference type="SAM" id="SignalP"/>
    </source>
</evidence>
<dbReference type="Gene3D" id="2.60.40.10">
    <property type="entry name" value="Immunoglobulins"/>
    <property type="match status" value="1"/>
</dbReference>
<accession>A0ABD1KAC3</accession>
<name>A0ABD1KAC3_9TELE</name>
<evidence type="ECO:0000313" key="3">
    <source>
        <dbReference type="EMBL" id="KAL2096102.1"/>
    </source>
</evidence>
<dbReference type="InterPro" id="IPR036179">
    <property type="entry name" value="Ig-like_dom_sf"/>
</dbReference>
<dbReference type="InterPro" id="IPR007110">
    <property type="entry name" value="Ig-like_dom"/>
</dbReference>
<dbReference type="PROSITE" id="PS50835">
    <property type="entry name" value="IG_LIKE"/>
    <property type="match status" value="1"/>
</dbReference>
<comment type="caution">
    <text evidence="3">The sequence shown here is derived from an EMBL/GenBank/DDBJ whole genome shotgun (WGS) entry which is preliminary data.</text>
</comment>
<feature type="signal peptide" evidence="1">
    <location>
        <begin position="1"/>
        <end position="22"/>
    </location>
</feature>
<keyword evidence="4" id="KW-1185">Reference proteome</keyword>
<evidence type="ECO:0000259" key="2">
    <source>
        <dbReference type="PROSITE" id="PS50835"/>
    </source>
</evidence>
<proteinExistence type="predicted"/>
<dbReference type="SMART" id="SM00409">
    <property type="entry name" value="IG"/>
    <property type="match status" value="1"/>
</dbReference>
<dbReference type="SUPFAM" id="SSF48726">
    <property type="entry name" value="Immunoglobulin"/>
    <property type="match status" value="1"/>
</dbReference>
<dbReference type="AlphaFoldDB" id="A0ABD1KAC3"/>
<organism evidence="3 4">
    <name type="scientific">Coilia grayii</name>
    <name type="common">Gray's grenadier anchovy</name>
    <dbReference type="NCBI Taxonomy" id="363190"/>
    <lineage>
        <taxon>Eukaryota</taxon>
        <taxon>Metazoa</taxon>
        <taxon>Chordata</taxon>
        <taxon>Craniata</taxon>
        <taxon>Vertebrata</taxon>
        <taxon>Euteleostomi</taxon>
        <taxon>Actinopterygii</taxon>
        <taxon>Neopterygii</taxon>
        <taxon>Teleostei</taxon>
        <taxon>Clupei</taxon>
        <taxon>Clupeiformes</taxon>
        <taxon>Clupeoidei</taxon>
        <taxon>Engraulidae</taxon>
        <taxon>Coilinae</taxon>
        <taxon>Coilia</taxon>
    </lineage>
</organism>
<dbReference type="InterPro" id="IPR013783">
    <property type="entry name" value="Ig-like_fold"/>
</dbReference>
<evidence type="ECO:0000313" key="4">
    <source>
        <dbReference type="Proteomes" id="UP001591681"/>
    </source>
</evidence>
<dbReference type="InterPro" id="IPR003599">
    <property type="entry name" value="Ig_sub"/>
</dbReference>
<dbReference type="EMBL" id="JBHFQA010000007">
    <property type="protein sequence ID" value="KAL2096102.1"/>
    <property type="molecule type" value="Genomic_DNA"/>
</dbReference>
<sequence length="227" mass="25470">MGPIIGCILILTGLYNNWACSAEECFQVVKARRDHKVVSEGRSLLLSCEVQHCGVHDWIGGWGVVREEETFSLLQPSSKFHIFTEDLTVNSTRINMNFISTNKSDTGRYQCRINWGRGDSSNGHLTYVNVTDTPYNLQGQSERSVPLRMFVYICACLSCPIFLALARVLSHPSAPAVPPRSQSTTRQSKRPTVELLYAELMLENGGHAKQDPQHTLEQPTVYSLVHF</sequence>
<protein>
    <recommendedName>
        <fullName evidence="2">Ig-like domain-containing protein</fullName>
    </recommendedName>
</protein>
<feature type="domain" description="Ig-like" evidence="2">
    <location>
        <begin position="26"/>
        <end position="131"/>
    </location>
</feature>
<keyword evidence="1" id="KW-0732">Signal</keyword>
<feature type="chain" id="PRO_5044751370" description="Ig-like domain-containing protein" evidence="1">
    <location>
        <begin position="23"/>
        <end position="227"/>
    </location>
</feature>